<name>A0ABR1UQL5_9PEZI</name>
<evidence type="ECO:0008006" key="3">
    <source>
        <dbReference type="Google" id="ProtNLM"/>
    </source>
</evidence>
<dbReference type="GeneID" id="92052809"/>
<evidence type="ECO:0000313" key="1">
    <source>
        <dbReference type="EMBL" id="KAK8061214.1"/>
    </source>
</evidence>
<organism evidence="1 2">
    <name type="scientific">Apiospora hydei</name>
    <dbReference type="NCBI Taxonomy" id="1337664"/>
    <lineage>
        <taxon>Eukaryota</taxon>
        <taxon>Fungi</taxon>
        <taxon>Dikarya</taxon>
        <taxon>Ascomycota</taxon>
        <taxon>Pezizomycotina</taxon>
        <taxon>Sordariomycetes</taxon>
        <taxon>Xylariomycetidae</taxon>
        <taxon>Amphisphaeriales</taxon>
        <taxon>Apiosporaceae</taxon>
        <taxon>Apiospora</taxon>
    </lineage>
</organism>
<dbReference type="Proteomes" id="UP001433268">
    <property type="component" value="Unassembled WGS sequence"/>
</dbReference>
<comment type="caution">
    <text evidence="1">The sequence shown here is derived from an EMBL/GenBank/DDBJ whole genome shotgun (WGS) entry which is preliminary data.</text>
</comment>
<gene>
    <name evidence="1" type="ORF">PG997_015435</name>
</gene>
<reference evidence="1 2" key="1">
    <citation type="submission" date="2023-01" db="EMBL/GenBank/DDBJ databases">
        <title>Analysis of 21 Apiospora genomes using comparative genomics revels a genus with tremendous synthesis potential of carbohydrate active enzymes and secondary metabolites.</title>
        <authorList>
            <person name="Sorensen T."/>
        </authorList>
    </citation>
    <scope>NUCLEOTIDE SEQUENCE [LARGE SCALE GENOMIC DNA]</scope>
    <source>
        <strain evidence="1 2">CBS 114990</strain>
    </source>
</reference>
<proteinExistence type="predicted"/>
<protein>
    <recommendedName>
        <fullName evidence="3">Arrestin-like N-terminal domain-containing protein</fullName>
    </recommendedName>
</protein>
<evidence type="ECO:0000313" key="2">
    <source>
        <dbReference type="Proteomes" id="UP001433268"/>
    </source>
</evidence>
<dbReference type="EMBL" id="JAQQWN010000011">
    <property type="protein sequence ID" value="KAK8061214.1"/>
    <property type="molecule type" value="Genomic_DNA"/>
</dbReference>
<keyword evidence="2" id="KW-1185">Reference proteome</keyword>
<accession>A0ABR1UQL5</accession>
<sequence length="120" mass="13238">MIVAPTQSVHYLEGAAAAVAASVNTTATDGANMPIQVPLRLDLGQVLDGNQVSFHVSIKCQAGPLALSRREHHYLRTGLGWNSLSWRPPVLDPVDDSRESPAKPVARQDGRDHFWWILRY</sequence>
<dbReference type="RefSeq" id="XP_066660634.1">
    <property type="nucleotide sequence ID" value="XM_066819749.1"/>
</dbReference>